<dbReference type="RefSeq" id="WP_095492758.1">
    <property type="nucleotide sequence ID" value="NZ_NPKJ01000040.1"/>
</dbReference>
<evidence type="ECO:0000313" key="2">
    <source>
        <dbReference type="Proteomes" id="UP000216442"/>
    </source>
</evidence>
<dbReference type="OrthoDB" id="8439561at2"/>
<comment type="caution">
    <text evidence="1">The sequence shown here is derived from an EMBL/GenBank/DDBJ whole genome shotgun (WGS) entry which is preliminary data.</text>
</comment>
<evidence type="ECO:0000313" key="1">
    <source>
        <dbReference type="EMBL" id="PAQ09738.1"/>
    </source>
</evidence>
<dbReference type="AlphaFoldDB" id="A0A271LRG7"/>
<dbReference type="Proteomes" id="UP000216442">
    <property type="component" value="Unassembled WGS sequence"/>
</dbReference>
<evidence type="ECO:0008006" key="3">
    <source>
        <dbReference type="Google" id="ProtNLM"/>
    </source>
</evidence>
<protein>
    <recommendedName>
        <fullName evidence="3">DUF1828 domain-containing protein</fullName>
    </recommendedName>
</protein>
<proteinExistence type="predicted"/>
<reference evidence="1 2" key="1">
    <citation type="submission" date="2017-08" db="EMBL/GenBank/DDBJ databases">
        <title>Mesorhizobium wenxinae sp. nov., a novel rhizobial species isolated from root nodules of chickpea (Cicer arietinum L.).</title>
        <authorList>
            <person name="Zhang J."/>
        </authorList>
    </citation>
    <scope>NUCLEOTIDE SEQUENCE [LARGE SCALE GENOMIC DNA]</scope>
    <source>
        <strain evidence="1 2">SDW018</strain>
    </source>
</reference>
<keyword evidence="2" id="KW-1185">Reference proteome</keyword>
<gene>
    <name evidence="1" type="ORF">CIT26_11915</name>
</gene>
<sequence>MIDFARKIPNTKEAIGEAIRGMVNADHFFGGSIVTMPVLYPSGTTVALEVTRQGDKCLVSDRGGGWQEADMMGATRYFKKEANRVAEASGIRFDGHDMFVAEVAPAALQGAMMVVANCSQEATAFAAYRMAERSESDAKDILFARLSAIFGATDVAKDAELVGASNHTWKVSVLVTGRPHLGLFEPVMNKYISVVGTAAKFHDFSRLEHPPSRIAVVKSREDIGDFYGVVASASTRVVEQSASNEQFLRLVA</sequence>
<accession>A0A271LRG7</accession>
<organism evidence="1 2">
    <name type="scientific">Mesorhizobium temperatum</name>
    <dbReference type="NCBI Taxonomy" id="241416"/>
    <lineage>
        <taxon>Bacteria</taxon>
        <taxon>Pseudomonadati</taxon>
        <taxon>Pseudomonadota</taxon>
        <taxon>Alphaproteobacteria</taxon>
        <taxon>Hyphomicrobiales</taxon>
        <taxon>Phyllobacteriaceae</taxon>
        <taxon>Mesorhizobium</taxon>
    </lineage>
</organism>
<name>A0A271LRG7_9HYPH</name>
<dbReference type="EMBL" id="NPKJ01000040">
    <property type="protein sequence ID" value="PAQ09738.1"/>
    <property type="molecule type" value="Genomic_DNA"/>
</dbReference>